<sequence length="135" mass="15808">MFCRGISSFVALAVMIALATVVALHIYIKSIDIYTVVKPRAIHVHEHAVCYNLSNYRVVVDDAEVCRYSDSPRYFCVFRFYRPINLTIVFDEYVDHLYIDDKCIVFLDKLPLYIYSSSNNVFVVFEVKVYEPWSK</sequence>
<accession>A0A832EWE3</accession>
<comment type="caution">
    <text evidence="2">The sequence shown here is derived from an EMBL/GenBank/DDBJ whole genome shotgun (WGS) entry which is preliminary data.</text>
</comment>
<keyword evidence="1" id="KW-1133">Transmembrane helix</keyword>
<evidence type="ECO:0000313" key="2">
    <source>
        <dbReference type="EMBL" id="HFQ79376.1"/>
    </source>
</evidence>
<proteinExistence type="predicted"/>
<dbReference type="EMBL" id="DTAU01000132">
    <property type="protein sequence ID" value="HFQ79376.1"/>
    <property type="molecule type" value="Genomic_DNA"/>
</dbReference>
<reference evidence="2" key="1">
    <citation type="journal article" date="2020" name="mSystems">
        <title>Genome- and Community-Level Interaction Insights into Carbon Utilization and Element Cycling Functions of Hydrothermarchaeota in Hydrothermal Sediment.</title>
        <authorList>
            <person name="Zhou Z."/>
            <person name="Liu Y."/>
            <person name="Xu W."/>
            <person name="Pan J."/>
            <person name="Luo Z.H."/>
            <person name="Li M."/>
        </authorList>
    </citation>
    <scope>NUCLEOTIDE SEQUENCE</scope>
    <source>
        <strain evidence="2">SpSt-629</strain>
    </source>
</reference>
<keyword evidence="1" id="KW-0812">Transmembrane</keyword>
<gene>
    <name evidence="2" type="ORF">ENT99_06740</name>
</gene>
<evidence type="ECO:0000256" key="1">
    <source>
        <dbReference type="SAM" id="Phobius"/>
    </source>
</evidence>
<dbReference type="AlphaFoldDB" id="A0A832EWE3"/>
<organism evidence="2">
    <name type="scientific">Ignisphaera aggregans</name>
    <dbReference type="NCBI Taxonomy" id="334771"/>
    <lineage>
        <taxon>Archaea</taxon>
        <taxon>Thermoproteota</taxon>
        <taxon>Thermoprotei</taxon>
        <taxon>Desulfurococcales</taxon>
        <taxon>Desulfurococcaceae</taxon>
        <taxon>Ignisphaera</taxon>
    </lineage>
</organism>
<protein>
    <submittedName>
        <fullName evidence="2">Uncharacterized protein</fullName>
    </submittedName>
</protein>
<name>A0A832EWE3_9CREN</name>
<keyword evidence="1" id="KW-0472">Membrane</keyword>
<feature type="transmembrane region" description="Helical" evidence="1">
    <location>
        <begin position="6"/>
        <end position="28"/>
    </location>
</feature>